<gene>
    <name evidence="2" type="ORF">BBO_01442</name>
</gene>
<dbReference type="EMBL" id="AZHA01000003">
    <property type="protein sequence ID" value="OAA49807.1"/>
    <property type="molecule type" value="Genomic_DNA"/>
</dbReference>
<dbReference type="InterPro" id="IPR036629">
    <property type="entry name" value="YjbJ_sf"/>
</dbReference>
<evidence type="ECO:0000313" key="2">
    <source>
        <dbReference type="EMBL" id="OAA49807.1"/>
    </source>
</evidence>
<dbReference type="OrthoDB" id="5309565at2759"/>
<feature type="region of interest" description="Disordered" evidence="1">
    <location>
        <begin position="154"/>
        <end position="189"/>
    </location>
</feature>
<keyword evidence="3" id="KW-1185">Reference proteome</keyword>
<dbReference type="SUPFAM" id="SSF69047">
    <property type="entry name" value="Hypothetical protein YjbJ"/>
    <property type="match status" value="1"/>
</dbReference>
<feature type="compositionally biased region" description="Polar residues" evidence="1">
    <location>
        <begin position="29"/>
        <end position="48"/>
    </location>
</feature>
<reference evidence="2 3" key="1">
    <citation type="journal article" date="2016" name="Genome Biol. Evol.">
        <title>Divergent and convergent evolution of fungal pathogenicity.</title>
        <authorList>
            <person name="Shang Y."/>
            <person name="Xiao G."/>
            <person name="Zheng P."/>
            <person name="Cen K."/>
            <person name="Zhan S."/>
            <person name="Wang C."/>
        </authorList>
    </citation>
    <scope>NUCLEOTIDE SEQUENCE [LARGE SCALE GENOMIC DNA]</scope>
    <source>
        <strain evidence="2 3">RCEF 3172</strain>
    </source>
</reference>
<name>A0A167J5D8_9HYPO</name>
<accession>A0A167J5D8</accession>
<dbReference type="AlphaFoldDB" id="A0A167J5D8"/>
<proteinExistence type="predicted"/>
<dbReference type="PANTHER" id="PTHR40460:SF1">
    <property type="entry name" value="CSBD-LIKE DOMAIN-CONTAINING PROTEIN"/>
    <property type="match status" value="1"/>
</dbReference>
<organism evidence="2 3">
    <name type="scientific">Beauveria brongniartii RCEF 3172</name>
    <dbReference type="NCBI Taxonomy" id="1081107"/>
    <lineage>
        <taxon>Eukaryota</taxon>
        <taxon>Fungi</taxon>
        <taxon>Dikarya</taxon>
        <taxon>Ascomycota</taxon>
        <taxon>Pezizomycotina</taxon>
        <taxon>Sordariomycetes</taxon>
        <taxon>Hypocreomycetidae</taxon>
        <taxon>Hypocreales</taxon>
        <taxon>Cordycipitaceae</taxon>
        <taxon>Beauveria</taxon>
        <taxon>Beauveria brongniartii</taxon>
    </lineage>
</organism>
<sequence length="189" mass="19413">MSDNTNDKQTPSTLQSYVNSATGAVQSAIGSLTGNNTQQAEGQIAQDQAKTEHEQSKAGVKAAGVSVSTDGGIAKDNVDRSAGSWNQTIGSAKEALGGLVGHEGLKTAGREQNLEGQQQEAKGQLSDLAGGVSDRAKGVMGGAVANAMGDESGKAHYDQMRADGKAAQRGVEADLEKKAEAERAQKNEE</sequence>
<dbReference type="PANTHER" id="PTHR40460">
    <property type="entry name" value="CHROMOSOME 1, WHOLE GENOME SHOTGUN SEQUENCE"/>
    <property type="match status" value="1"/>
</dbReference>
<feature type="region of interest" description="Disordered" evidence="1">
    <location>
        <begin position="29"/>
        <end position="81"/>
    </location>
</feature>
<dbReference type="Proteomes" id="UP000076863">
    <property type="component" value="Unassembled WGS sequence"/>
</dbReference>
<dbReference type="Gene3D" id="1.10.1470.10">
    <property type="entry name" value="YjbJ"/>
    <property type="match status" value="1"/>
</dbReference>
<protein>
    <submittedName>
        <fullName evidence="2">CsbD-like protein</fullName>
    </submittedName>
</protein>
<comment type="caution">
    <text evidence="2">The sequence shown here is derived from an EMBL/GenBank/DDBJ whole genome shotgun (WGS) entry which is preliminary data.</text>
</comment>
<evidence type="ECO:0000313" key="3">
    <source>
        <dbReference type="Proteomes" id="UP000076863"/>
    </source>
</evidence>
<evidence type="ECO:0000256" key="1">
    <source>
        <dbReference type="SAM" id="MobiDB-lite"/>
    </source>
</evidence>